<evidence type="ECO:0000259" key="6">
    <source>
        <dbReference type="Pfam" id="PF25944"/>
    </source>
</evidence>
<reference evidence="8 9" key="1">
    <citation type="journal article" date="2016" name="C (Basel)">
        <title>Selective Growth of and Electricity Production by Marine Exoelectrogenic Bacteria in Self-Aggregated Hydrogel of Microbially Reduced Graphene Oxide.</title>
        <authorList>
            <person name="Yoshida N."/>
            <person name="Goto Y."/>
            <person name="Miyata Y."/>
        </authorList>
    </citation>
    <scope>NUCLEOTIDE SEQUENCE [LARGE SCALE GENOMIC DNA]</scope>
    <source>
        <strain evidence="8 9">NIT-T3</strain>
    </source>
</reference>
<accession>A0ABN6E1Q7</accession>
<feature type="domain" description="Multidrug resistance protein MdtA-like C-terminal permuted SH3" evidence="7">
    <location>
        <begin position="304"/>
        <end position="366"/>
    </location>
</feature>
<dbReference type="Gene3D" id="1.10.287.470">
    <property type="entry name" value="Helix hairpin bin"/>
    <property type="match status" value="1"/>
</dbReference>
<dbReference type="Pfam" id="PF25967">
    <property type="entry name" value="RND-MFP_C"/>
    <property type="match status" value="1"/>
</dbReference>
<dbReference type="InterPro" id="IPR058626">
    <property type="entry name" value="MdtA-like_b-barrel"/>
</dbReference>
<evidence type="ECO:0000313" key="8">
    <source>
        <dbReference type="EMBL" id="BCR06282.1"/>
    </source>
</evidence>
<evidence type="ECO:0000313" key="9">
    <source>
        <dbReference type="Proteomes" id="UP001319827"/>
    </source>
</evidence>
<dbReference type="RefSeq" id="WP_221249652.1">
    <property type="nucleotide sequence ID" value="NZ_AP024355.1"/>
</dbReference>
<dbReference type="InterPro" id="IPR058624">
    <property type="entry name" value="MdtA-like_HH"/>
</dbReference>
<protein>
    <submittedName>
        <fullName evidence="8">MexE family multidrug efflux RND transporter periplasmic adaptor subunit</fullName>
    </submittedName>
</protein>
<dbReference type="PANTHER" id="PTHR30158">
    <property type="entry name" value="ACRA/E-RELATED COMPONENT OF DRUG EFFLUX TRANSPORTER"/>
    <property type="match status" value="1"/>
</dbReference>
<comment type="similarity">
    <text evidence="2">Belongs to the membrane fusion protein (MFP) (TC 8.A.1) family.</text>
</comment>
<keyword evidence="3" id="KW-0732">Signal</keyword>
<comment type="subcellular location">
    <subcellularLocation>
        <location evidence="1">Cell envelope</location>
    </subcellularLocation>
</comment>
<evidence type="ECO:0000259" key="4">
    <source>
        <dbReference type="Pfam" id="PF25876"/>
    </source>
</evidence>
<evidence type="ECO:0000256" key="3">
    <source>
        <dbReference type="SAM" id="SignalP"/>
    </source>
</evidence>
<dbReference type="NCBIfam" id="TIGR01730">
    <property type="entry name" value="RND_mfp"/>
    <property type="match status" value="1"/>
</dbReference>
<feature type="domain" description="Multidrug resistance protein MdtA-like barrel-sandwich hybrid" evidence="5">
    <location>
        <begin position="63"/>
        <end position="206"/>
    </location>
</feature>
<dbReference type="InterPro" id="IPR006143">
    <property type="entry name" value="RND_pump_MFP"/>
</dbReference>
<name>A0ABN6E1Q7_9BACT</name>
<evidence type="ECO:0000256" key="1">
    <source>
        <dbReference type="ARBA" id="ARBA00004196"/>
    </source>
</evidence>
<reference evidence="8 9" key="2">
    <citation type="journal article" date="2021" name="Int. J. Syst. Evol. Microbiol.">
        <title>Isolation and Polyphasic Characterization of Desulfuromonas versatilis sp. Nov., an Electrogenic Bacteria Capable of Versatile Metabolism Isolated from a Graphene Oxide-Reducing Enrichment Culture.</title>
        <authorList>
            <person name="Xie L."/>
            <person name="Yoshida N."/>
            <person name="Ishii S."/>
            <person name="Meng L."/>
        </authorList>
    </citation>
    <scope>NUCLEOTIDE SEQUENCE [LARGE SCALE GENOMIC DNA]</scope>
    <source>
        <strain evidence="8 9">NIT-T3</strain>
    </source>
</reference>
<dbReference type="Pfam" id="PF25917">
    <property type="entry name" value="BSH_RND"/>
    <property type="match status" value="1"/>
</dbReference>
<dbReference type="Gene3D" id="2.40.420.20">
    <property type="match status" value="1"/>
</dbReference>
<dbReference type="Pfam" id="PF25876">
    <property type="entry name" value="HH_MFP_RND"/>
    <property type="match status" value="1"/>
</dbReference>
<evidence type="ECO:0000259" key="5">
    <source>
        <dbReference type="Pfam" id="PF25917"/>
    </source>
</evidence>
<keyword evidence="9" id="KW-1185">Reference proteome</keyword>
<evidence type="ECO:0000256" key="2">
    <source>
        <dbReference type="ARBA" id="ARBA00009477"/>
    </source>
</evidence>
<dbReference type="EMBL" id="AP024355">
    <property type="protein sequence ID" value="BCR06282.1"/>
    <property type="molecule type" value="Genomic_DNA"/>
</dbReference>
<sequence>MKLKTNNMAMVISLAVMLFLGACTEQPQDVAVERGPVEVDVVTLKAQPTEVKMELPGRTTAFRVAEVRPQVSGIIQKRFFTEGSVVKAGELLYQIDPAVYQATFDSAKAALAKAKAVEHSARLKAERYATLVRTKAVSELDQVEIEASWKQAVADVAAAEAAMNSAAIDLDYTRVTAPISGHIGKSMISEGALVTAQQSTALATIQQLDHLYVDVTQSSTELARIKRDLSAGTLDSDENAKSQVTILLEDGSEYEQPGTLEFSDVSVDQSTGSVTLRIVVANPNEDLLPGMFVRARISSGVRQDAILIPAASISHNNKGEAYVMLVNNQSQVESRIIQSGRNMGDQVLVNEGLANGEQVITAGLQKVKPGITVKAFELNGSLTGKSALNVNQAASLAKAE</sequence>
<dbReference type="Gene3D" id="2.40.50.100">
    <property type="match status" value="1"/>
</dbReference>
<feature type="domain" description="Multidrug resistance protein MdtA-like alpha-helical hairpin" evidence="4">
    <location>
        <begin position="104"/>
        <end position="173"/>
    </location>
</feature>
<dbReference type="PROSITE" id="PS51257">
    <property type="entry name" value="PROKAR_LIPOPROTEIN"/>
    <property type="match status" value="1"/>
</dbReference>
<dbReference type="SUPFAM" id="SSF111369">
    <property type="entry name" value="HlyD-like secretion proteins"/>
    <property type="match status" value="1"/>
</dbReference>
<evidence type="ECO:0000259" key="7">
    <source>
        <dbReference type="Pfam" id="PF25967"/>
    </source>
</evidence>
<dbReference type="Gene3D" id="2.40.30.170">
    <property type="match status" value="1"/>
</dbReference>
<gene>
    <name evidence="8" type="primary">acrA</name>
    <name evidence="8" type="ORF">DESUT3_33510</name>
</gene>
<organism evidence="8 9">
    <name type="scientific">Desulfuromonas versatilis</name>
    <dbReference type="NCBI Taxonomy" id="2802975"/>
    <lineage>
        <taxon>Bacteria</taxon>
        <taxon>Pseudomonadati</taxon>
        <taxon>Thermodesulfobacteriota</taxon>
        <taxon>Desulfuromonadia</taxon>
        <taxon>Desulfuromonadales</taxon>
        <taxon>Desulfuromonadaceae</taxon>
        <taxon>Desulfuromonas</taxon>
    </lineage>
</organism>
<dbReference type="InterPro" id="IPR058625">
    <property type="entry name" value="MdtA-like_BSH"/>
</dbReference>
<feature type="domain" description="Multidrug resistance protein MdtA-like beta-barrel" evidence="6">
    <location>
        <begin position="211"/>
        <end position="300"/>
    </location>
</feature>
<feature type="chain" id="PRO_5046178359" evidence="3">
    <location>
        <begin position="23"/>
        <end position="400"/>
    </location>
</feature>
<proteinExistence type="inferred from homology"/>
<dbReference type="Proteomes" id="UP001319827">
    <property type="component" value="Chromosome"/>
</dbReference>
<dbReference type="Pfam" id="PF25944">
    <property type="entry name" value="Beta-barrel_RND"/>
    <property type="match status" value="1"/>
</dbReference>
<dbReference type="InterPro" id="IPR058627">
    <property type="entry name" value="MdtA-like_C"/>
</dbReference>
<feature type="signal peptide" evidence="3">
    <location>
        <begin position="1"/>
        <end position="22"/>
    </location>
</feature>
<dbReference type="PANTHER" id="PTHR30158:SF3">
    <property type="entry name" value="MULTIDRUG EFFLUX PUMP SUBUNIT ACRA-RELATED"/>
    <property type="match status" value="1"/>
</dbReference>